<dbReference type="Pfam" id="PF04555">
    <property type="entry name" value="XhoI"/>
    <property type="match status" value="1"/>
</dbReference>
<sequence>MIEDFDRRFEEAVQGFWTGRRKQQEKQKSSGHVDAGSRGSVTGGGHIAPLEDLVKEVLVSCGVPGNAIFQNQGLELPGYYRAEKCWDLLVVANEKLHVAIEFKSQVGPSFGNNFNNRTEEAVGNAVDLQRALQERTLGNTVAPPFLGYVFLLEDCGAVHKRVRLSEPHFCVDHAFLAPPPSVHDRVERKNRSGVGYAKRYERLLERLLLERKYDAACLTLTTRGDPTTVTFPNEALDARHFISRLVGFASGAVRAGL</sequence>
<evidence type="ECO:0000256" key="1">
    <source>
        <dbReference type="SAM" id="MobiDB-lite"/>
    </source>
</evidence>
<dbReference type="GO" id="GO:0009036">
    <property type="term" value="F:type II site-specific deoxyribonuclease activity"/>
    <property type="evidence" value="ECO:0007669"/>
    <property type="project" value="UniProtKB-EC"/>
</dbReference>
<dbReference type="EC" id="3.1.21.4" evidence="2"/>
<protein>
    <submittedName>
        <fullName evidence="2">Type II site-specific deoxyribonuclease</fullName>
        <ecNumber evidence="2">3.1.21.4</ecNumber>
    </submittedName>
</protein>
<feature type="region of interest" description="Disordered" evidence="1">
    <location>
        <begin position="19"/>
        <end position="44"/>
    </location>
</feature>
<dbReference type="InterPro" id="IPR007636">
    <property type="entry name" value="Restrct_endonuc_II_XhoI"/>
</dbReference>
<accession>E6Q237</accession>
<organism evidence="2">
    <name type="scientific">mine drainage metagenome</name>
    <dbReference type="NCBI Taxonomy" id="410659"/>
    <lineage>
        <taxon>unclassified sequences</taxon>
        <taxon>metagenomes</taxon>
        <taxon>ecological metagenomes</taxon>
    </lineage>
</organism>
<proteinExistence type="predicted"/>
<dbReference type="EMBL" id="CABO01000016">
    <property type="protein sequence ID" value="CBI01247.1"/>
    <property type="molecule type" value="Genomic_DNA"/>
</dbReference>
<dbReference type="GO" id="GO:0009307">
    <property type="term" value="P:DNA restriction-modification system"/>
    <property type="evidence" value="ECO:0007669"/>
    <property type="project" value="InterPro"/>
</dbReference>
<comment type="caution">
    <text evidence="2">The sequence shown here is derived from an EMBL/GenBank/DDBJ whole genome shotgun (WGS) entry which is preliminary data.</text>
</comment>
<dbReference type="AlphaFoldDB" id="E6Q237"/>
<keyword evidence="2" id="KW-0378">Hydrolase</keyword>
<dbReference type="GO" id="GO:0003677">
    <property type="term" value="F:DNA binding"/>
    <property type="evidence" value="ECO:0007669"/>
    <property type="project" value="InterPro"/>
</dbReference>
<reference evidence="2" key="1">
    <citation type="submission" date="2009-10" db="EMBL/GenBank/DDBJ databases">
        <title>Diversity of trophic interactions inside an arsenic-rich microbial ecosystem.</title>
        <authorList>
            <person name="Bertin P.N."/>
            <person name="Heinrich-Salmeron A."/>
            <person name="Pelletier E."/>
            <person name="Goulhen-Chollet F."/>
            <person name="Arsene-Ploetze F."/>
            <person name="Gallien S."/>
            <person name="Calteau A."/>
            <person name="Vallenet D."/>
            <person name="Casiot C."/>
            <person name="Chane-Woon-Ming B."/>
            <person name="Giloteaux L."/>
            <person name="Barakat M."/>
            <person name="Bonnefoy V."/>
            <person name="Bruneel O."/>
            <person name="Chandler M."/>
            <person name="Cleiss J."/>
            <person name="Duran R."/>
            <person name="Elbaz-Poulichet F."/>
            <person name="Fonknechten N."/>
            <person name="Lauga B."/>
            <person name="Mornico D."/>
            <person name="Ortet P."/>
            <person name="Schaeffer C."/>
            <person name="Siguier P."/>
            <person name="Alexander Thil Smith A."/>
            <person name="Van Dorsselaer A."/>
            <person name="Weissenbach J."/>
            <person name="Medigue C."/>
            <person name="Le Paslier D."/>
        </authorList>
    </citation>
    <scope>NUCLEOTIDE SEQUENCE</scope>
</reference>
<evidence type="ECO:0000313" key="2">
    <source>
        <dbReference type="EMBL" id="CBI01247.1"/>
    </source>
</evidence>
<name>E6Q237_9ZZZZ</name>
<gene>
    <name evidence="2" type="ORF">CARN4_0601</name>
</gene>